<evidence type="ECO:0000256" key="6">
    <source>
        <dbReference type="PROSITE-ProRule" id="PRU00339"/>
    </source>
</evidence>
<dbReference type="EMBL" id="BAABIQ010000040">
    <property type="protein sequence ID" value="GAA4799202.1"/>
    <property type="molecule type" value="Genomic_DNA"/>
</dbReference>
<sequence>MIIANIKKITLCTFMLLLGALYSCQDDFLDRVPSDKLNDENSYQDESGFEKGLIGSYSRLRALYTKSSLLYAAELITDNAEIKFQSPSNDEQQYDQVALNPANGLVNEFWTNCLLTIANCNIILNKINGVDFDETAKNRITGEAKFLRAFCYFYLVQLYGNVPLVTQSFNSPEEVYNADLTLKPSSDVYPFIVEDLQSAESLMPGELNTDKTRASLGTVKAVLGKVYLAMHDYDQAATKLKEVIDLNQYQLVSDYGSLFSAGNNNKEESMLEVQFLSGQTIGNNFSALFTPPNLNTTLFPNNQQGSGRIVPTLDMMNTYETGDKRKEASVGDTVTLADGSNVYARYGKKFVDWKATDLEDGSVTFTILRYADVLLSYAEALNEQGNTADALTYINQVRERASLPDLSGLTQDACRLALEKERRVEFFDEGDRWFDLVRTGRAQEVMNAYFENLKLNFSVEDHELIFPIPFSEIQNNPEIKQNPGY</sequence>
<evidence type="ECO:0000256" key="2">
    <source>
        <dbReference type="ARBA" id="ARBA00006275"/>
    </source>
</evidence>
<keyword evidence="6" id="KW-0802">TPR repeat</keyword>
<protein>
    <submittedName>
        <fullName evidence="10">RagB/SusD family nutrient uptake outer membrane protein</fullName>
    </submittedName>
</protein>
<evidence type="ECO:0000259" key="9">
    <source>
        <dbReference type="Pfam" id="PF14322"/>
    </source>
</evidence>
<dbReference type="SUPFAM" id="SSF48452">
    <property type="entry name" value="TPR-like"/>
    <property type="match status" value="1"/>
</dbReference>
<name>A0ABP9BQZ7_9SPHI</name>
<dbReference type="InterPro" id="IPR033985">
    <property type="entry name" value="SusD-like_N"/>
</dbReference>
<organism evidence="10 11">
    <name type="scientific">Olivibacter ginsenosidimutans</name>
    <dbReference type="NCBI Taxonomy" id="1176537"/>
    <lineage>
        <taxon>Bacteria</taxon>
        <taxon>Pseudomonadati</taxon>
        <taxon>Bacteroidota</taxon>
        <taxon>Sphingobacteriia</taxon>
        <taxon>Sphingobacteriales</taxon>
        <taxon>Sphingobacteriaceae</taxon>
        <taxon>Olivibacter</taxon>
    </lineage>
</organism>
<feature type="chain" id="PRO_5045157157" evidence="7">
    <location>
        <begin position="26"/>
        <end position="485"/>
    </location>
</feature>
<dbReference type="PROSITE" id="PS51257">
    <property type="entry name" value="PROKAR_LIPOPROTEIN"/>
    <property type="match status" value="1"/>
</dbReference>
<evidence type="ECO:0000313" key="10">
    <source>
        <dbReference type="EMBL" id="GAA4799202.1"/>
    </source>
</evidence>
<dbReference type="PROSITE" id="PS50005">
    <property type="entry name" value="TPR"/>
    <property type="match status" value="1"/>
</dbReference>
<evidence type="ECO:0000256" key="7">
    <source>
        <dbReference type="SAM" id="SignalP"/>
    </source>
</evidence>
<keyword evidence="4" id="KW-0472">Membrane</keyword>
<dbReference type="InterPro" id="IPR019734">
    <property type="entry name" value="TPR_rpt"/>
</dbReference>
<comment type="similarity">
    <text evidence="2">Belongs to the SusD family.</text>
</comment>
<keyword evidence="5" id="KW-0998">Cell outer membrane</keyword>
<reference evidence="11" key="1">
    <citation type="journal article" date="2019" name="Int. J. Syst. Evol. Microbiol.">
        <title>The Global Catalogue of Microorganisms (GCM) 10K type strain sequencing project: providing services to taxonomists for standard genome sequencing and annotation.</title>
        <authorList>
            <consortium name="The Broad Institute Genomics Platform"/>
            <consortium name="The Broad Institute Genome Sequencing Center for Infectious Disease"/>
            <person name="Wu L."/>
            <person name="Ma J."/>
        </authorList>
    </citation>
    <scope>NUCLEOTIDE SEQUENCE [LARGE SCALE GENOMIC DNA]</scope>
    <source>
        <strain evidence="11">JCM 18200</strain>
    </source>
</reference>
<dbReference type="Gene3D" id="1.25.40.390">
    <property type="match status" value="1"/>
</dbReference>
<dbReference type="CDD" id="cd08977">
    <property type="entry name" value="SusD"/>
    <property type="match status" value="1"/>
</dbReference>
<proteinExistence type="inferred from homology"/>
<dbReference type="InterPro" id="IPR012944">
    <property type="entry name" value="SusD_RagB_dom"/>
</dbReference>
<dbReference type="Pfam" id="PF14322">
    <property type="entry name" value="SusD-like_3"/>
    <property type="match status" value="1"/>
</dbReference>
<gene>
    <name evidence="10" type="ORF">GCM10023231_29980</name>
</gene>
<feature type="domain" description="RagB/SusD" evidence="8">
    <location>
        <begin position="340"/>
        <end position="485"/>
    </location>
</feature>
<evidence type="ECO:0000256" key="4">
    <source>
        <dbReference type="ARBA" id="ARBA00023136"/>
    </source>
</evidence>
<feature type="signal peptide" evidence="7">
    <location>
        <begin position="1"/>
        <end position="25"/>
    </location>
</feature>
<accession>A0ABP9BQZ7</accession>
<evidence type="ECO:0000256" key="5">
    <source>
        <dbReference type="ARBA" id="ARBA00023237"/>
    </source>
</evidence>
<feature type="repeat" description="TPR" evidence="6">
    <location>
        <begin position="217"/>
        <end position="250"/>
    </location>
</feature>
<dbReference type="InterPro" id="IPR011990">
    <property type="entry name" value="TPR-like_helical_dom_sf"/>
</dbReference>
<feature type="domain" description="SusD-like N-terminal" evidence="9">
    <location>
        <begin position="27"/>
        <end position="228"/>
    </location>
</feature>
<dbReference type="Proteomes" id="UP001501411">
    <property type="component" value="Unassembled WGS sequence"/>
</dbReference>
<comment type="subcellular location">
    <subcellularLocation>
        <location evidence="1">Cell outer membrane</location>
    </subcellularLocation>
</comment>
<comment type="caution">
    <text evidence="10">The sequence shown here is derived from an EMBL/GenBank/DDBJ whole genome shotgun (WGS) entry which is preliminary data.</text>
</comment>
<evidence type="ECO:0000256" key="1">
    <source>
        <dbReference type="ARBA" id="ARBA00004442"/>
    </source>
</evidence>
<evidence type="ECO:0000313" key="11">
    <source>
        <dbReference type="Proteomes" id="UP001501411"/>
    </source>
</evidence>
<dbReference type="RefSeq" id="WP_345232651.1">
    <property type="nucleotide sequence ID" value="NZ_BAABIQ010000040.1"/>
</dbReference>
<keyword evidence="3 7" id="KW-0732">Signal</keyword>
<keyword evidence="11" id="KW-1185">Reference proteome</keyword>
<evidence type="ECO:0000259" key="8">
    <source>
        <dbReference type="Pfam" id="PF07980"/>
    </source>
</evidence>
<evidence type="ECO:0000256" key="3">
    <source>
        <dbReference type="ARBA" id="ARBA00022729"/>
    </source>
</evidence>
<dbReference type="Pfam" id="PF07980">
    <property type="entry name" value="SusD_RagB"/>
    <property type="match status" value="1"/>
</dbReference>